<feature type="transmembrane region" description="Helical" evidence="1">
    <location>
        <begin position="219"/>
        <end position="239"/>
    </location>
</feature>
<dbReference type="InterPro" id="IPR029062">
    <property type="entry name" value="Class_I_gatase-like"/>
</dbReference>
<dbReference type="EMBL" id="JAGISH010000005">
    <property type="protein sequence ID" value="MBP0482790.1"/>
    <property type="molecule type" value="Genomic_DNA"/>
</dbReference>
<dbReference type="Gene3D" id="3.40.50.880">
    <property type="match status" value="1"/>
</dbReference>
<dbReference type="AlphaFoldDB" id="A0A940MN54"/>
<feature type="transmembrane region" description="Helical" evidence="1">
    <location>
        <begin position="55"/>
        <end position="75"/>
    </location>
</feature>
<evidence type="ECO:0000313" key="3">
    <source>
        <dbReference type="EMBL" id="MBP0482790.1"/>
    </source>
</evidence>
<feature type="transmembrane region" description="Helical" evidence="1">
    <location>
        <begin position="151"/>
        <end position="172"/>
    </location>
</feature>
<evidence type="ECO:0000259" key="2">
    <source>
        <dbReference type="Pfam" id="PF14258"/>
    </source>
</evidence>
<keyword evidence="1" id="KW-0812">Transmembrane</keyword>
<organism evidence="3 4">
    <name type="scientific">Sagittula salina</name>
    <dbReference type="NCBI Taxonomy" id="2820268"/>
    <lineage>
        <taxon>Bacteria</taxon>
        <taxon>Pseudomonadati</taxon>
        <taxon>Pseudomonadota</taxon>
        <taxon>Alphaproteobacteria</taxon>
        <taxon>Rhodobacterales</taxon>
        <taxon>Roseobacteraceae</taxon>
        <taxon>Sagittula</taxon>
    </lineage>
</organism>
<accession>A0A940MN54</accession>
<sequence length="770" mass="84164">MIAMRWSLSGLFILGLGWQMVMGETRADAFWPGSALVVLGLLLVLVGLRRLSPRLVAGYMIAIFTVTSFSALALVELFARVQEVTPLTRGVGWLSMLGGLSPVFHDGRIMVHDGMALMDWRPSLPYLAAFPFAMTFTGVATFFLLTGGRGAFIWLLKVSGLLAAVFLVRGPLLAVLHTTLPDQGVVTSPAFTLVTTLPFVLLCALDMPVTRSDPPRRSVVQPVTLAVMMLMAIIALRFVDPGIRGGDRILFADAHGRWEPTDLPFDKVNFGRRNAYSYGNLYALLGQYFDVQRFTEGRITPERLDGIDVLILKTPTVPFSDDEIDRVEAFVQKGGGLLLIGDHTDLFGMSTFMNRLSKRFGIRFRSDDTFSLHDEGTSQWRRSAFLPHPIVKDIKSFDYETSASLDVTPRAEIVMAGHALGAEMADFNNPGFFGNIHLDPRDRLGFFPQVVALRHGEGRVVAFSDSTPFSNFSLYFPGRWELALSSVDYLSREPGPLRSLRGFAVIAAGLALVAATAFRGRGTVVANSAGLAVGAVAGSLLTYSLSQAQVDFPQPHTELPRVAFDRSITAAVFPPSLDTNESLNPHAYDTLFTVVQRVGFQPIMTESLDDAMETAKMIVILNPEKSLDPATATRLFEYVSRGGSLLVTDSLLNRNTMANVLLRPFDLQVVAETAIITPDPVIPDPTAPTVALQRPLLTIEGGYPVLMDSSGRALYSEVEVGAGHVGVLSEALALSRGSLGNRFYDTPDKEQQERYNAAFMVLERGLHRTP</sequence>
<reference evidence="3" key="1">
    <citation type="submission" date="2021-03" db="EMBL/GenBank/DDBJ databases">
        <title>Sagittula salina sp. nov. strain M10.9X isolated from the marine waste.</title>
        <authorList>
            <person name="Satari L."/>
            <person name="Molina-Menor E."/>
            <person name="Vidal-Verdu A."/>
            <person name="Pascual J."/>
            <person name="Pereto J."/>
            <person name="Porcar M."/>
        </authorList>
    </citation>
    <scope>NUCLEOTIDE SEQUENCE</scope>
    <source>
        <strain evidence="3">M10.9X</strain>
    </source>
</reference>
<proteinExistence type="predicted"/>
<evidence type="ECO:0000256" key="1">
    <source>
        <dbReference type="SAM" id="Phobius"/>
    </source>
</evidence>
<comment type="caution">
    <text evidence="3">The sequence shown here is derived from an EMBL/GenBank/DDBJ whole genome shotgun (WGS) entry which is preliminary data.</text>
</comment>
<dbReference type="Pfam" id="PF14258">
    <property type="entry name" value="DUF4350"/>
    <property type="match status" value="1"/>
</dbReference>
<feature type="domain" description="DUF4350" evidence="2">
    <location>
        <begin position="301"/>
        <end position="484"/>
    </location>
</feature>
<feature type="transmembrane region" description="Helical" evidence="1">
    <location>
        <begin position="184"/>
        <end position="207"/>
    </location>
</feature>
<dbReference type="SUPFAM" id="SSF52317">
    <property type="entry name" value="Class I glutamine amidotransferase-like"/>
    <property type="match status" value="1"/>
</dbReference>
<feature type="transmembrane region" description="Helical" evidence="1">
    <location>
        <begin position="124"/>
        <end position="145"/>
    </location>
</feature>
<evidence type="ECO:0000313" key="4">
    <source>
        <dbReference type="Proteomes" id="UP000675940"/>
    </source>
</evidence>
<keyword evidence="1" id="KW-1133">Transmembrane helix</keyword>
<feature type="transmembrane region" description="Helical" evidence="1">
    <location>
        <begin position="29"/>
        <end position="48"/>
    </location>
</feature>
<keyword evidence="1" id="KW-0472">Membrane</keyword>
<protein>
    <recommendedName>
        <fullName evidence="2">DUF4350 domain-containing protein</fullName>
    </recommendedName>
</protein>
<dbReference type="Proteomes" id="UP000675940">
    <property type="component" value="Unassembled WGS sequence"/>
</dbReference>
<dbReference type="RefSeq" id="WP_209360747.1">
    <property type="nucleotide sequence ID" value="NZ_JAGISH010000005.1"/>
</dbReference>
<name>A0A940MN54_9RHOB</name>
<gene>
    <name evidence="3" type="ORF">J5474_09845</name>
</gene>
<dbReference type="InterPro" id="IPR025646">
    <property type="entry name" value="DUF4350"/>
</dbReference>
<keyword evidence="4" id="KW-1185">Reference proteome</keyword>